<feature type="domain" description="DUF6535" evidence="3">
    <location>
        <begin position="62"/>
        <end position="238"/>
    </location>
</feature>
<dbReference type="Pfam" id="PF20153">
    <property type="entry name" value="DUF6535"/>
    <property type="match status" value="1"/>
</dbReference>
<proteinExistence type="predicted"/>
<dbReference type="Proteomes" id="UP001362999">
    <property type="component" value="Unassembled WGS sequence"/>
</dbReference>
<reference evidence="4 5" key="1">
    <citation type="journal article" date="2024" name="J Genomics">
        <title>Draft genome sequencing and assembly of Favolaschia claudopus CIRM-BRFM 2984 isolated from oak limbs.</title>
        <authorList>
            <person name="Navarro D."/>
            <person name="Drula E."/>
            <person name="Chaduli D."/>
            <person name="Cazenave R."/>
            <person name="Ahrendt S."/>
            <person name="Wang J."/>
            <person name="Lipzen A."/>
            <person name="Daum C."/>
            <person name="Barry K."/>
            <person name="Grigoriev I.V."/>
            <person name="Favel A."/>
            <person name="Rosso M.N."/>
            <person name="Martin F."/>
        </authorList>
    </citation>
    <scope>NUCLEOTIDE SEQUENCE [LARGE SCALE GENOMIC DNA]</scope>
    <source>
        <strain evidence="4 5">CIRM-BRFM 2984</strain>
    </source>
</reference>
<feature type="compositionally biased region" description="Basic and acidic residues" evidence="1">
    <location>
        <begin position="1"/>
        <end position="21"/>
    </location>
</feature>
<protein>
    <recommendedName>
        <fullName evidence="3">DUF6535 domain-containing protein</fullName>
    </recommendedName>
</protein>
<dbReference type="AlphaFoldDB" id="A0AAV9ZB04"/>
<feature type="transmembrane region" description="Helical" evidence="2">
    <location>
        <begin position="156"/>
        <end position="175"/>
    </location>
</feature>
<feature type="transmembrane region" description="Helical" evidence="2">
    <location>
        <begin position="217"/>
        <end position="238"/>
    </location>
</feature>
<dbReference type="InterPro" id="IPR045338">
    <property type="entry name" value="DUF6535"/>
</dbReference>
<keyword evidence="2" id="KW-1133">Transmembrane helix</keyword>
<feature type="transmembrane region" description="Helical" evidence="2">
    <location>
        <begin position="244"/>
        <end position="269"/>
    </location>
</feature>
<keyword evidence="2" id="KW-0812">Transmembrane</keyword>
<keyword evidence="5" id="KW-1185">Reference proteome</keyword>
<feature type="region of interest" description="Disordered" evidence="1">
    <location>
        <begin position="1"/>
        <end position="31"/>
    </location>
</feature>
<evidence type="ECO:0000256" key="2">
    <source>
        <dbReference type="SAM" id="Phobius"/>
    </source>
</evidence>
<comment type="caution">
    <text evidence="4">The sequence shown here is derived from an EMBL/GenBank/DDBJ whole genome shotgun (WGS) entry which is preliminary data.</text>
</comment>
<gene>
    <name evidence="4" type="ORF">R3P38DRAFT_2810523</name>
</gene>
<name>A0AAV9ZB04_9AGAR</name>
<evidence type="ECO:0000313" key="4">
    <source>
        <dbReference type="EMBL" id="KAK6977341.1"/>
    </source>
</evidence>
<evidence type="ECO:0000259" key="3">
    <source>
        <dbReference type="Pfam" id="PF20153"/>
    </source>
</evidence>
<dbReference type="EMBL" id="JAWWNJ010000170">
    <property type="protein sequence ID" value="KAK6977341.1"/>
    <property type="molecule type" value="Genomic_DNA"/>
</dbReference>
<organism evidence="4 5">
    <name type="scientific">Favolaschia claudopus</name>
    <dbReference type="NCBI Taxonomy" id="2862362"/>
    <lineage>
        <taxon>Eukaryota</taxon>
        <taxon>Fungi</taxon>
        <taxon>Dikarya</taxon>
        <taxon>Basidiomycota</taxon>
        <taxon>Agaricomycotina</taxon>
        <taxon>Agaricomycetes</taxon>
        <taxon>Agaricomycetidae</taxon>
        <taxon>Agaricales</taxon>
        <taxon>Marasmiineae</taxon>
        <taxon>Mycenaceae</taxon>
        <taxon>Favolaschia</taxon>
    </lineage>
</organism>
<evidence type="ECO:0000256" key="1">
    <source>
        <dbReference type="SAM" id="MobiDB-lite"/>
    </source>
</evidence>
<keyword evidence="2" id="KW-0472">Membrane</keyword>
<evidence type="ECO:0000313" key="5">
    <source>
        <dbReference type="Proteomes" id="UP001362999"/>
    </source>
</evidence>
<accession>A0AAV9ZB04</accession>
<sequence length="997" mass="112505">MDEESQKINRRDTTSNGDHNDGLGTIPSPAYISPAIDKEARGLEAEAISERNHDDEAGAKIWSVYISEADKYDKALVESWKSDMDGMLIFAGLFSAILSAFLIESYKSLTPDSEDRMATLLGQISTQLSGIANGTRINIPPPEPFVVSISSLVCNLLWFISLGLSLSSALIATLVEQWARDFRYKTDMRSSPVIRARIFAYLYYGLKRFNMHAVVDLIPFLLHASLVLFFVGLVAFLVPVNRDAMILSLILLGILLFVYAALTVFPLLYHDSPYKTPLSAGLWRIVQHLRNFDPVAKVSRPSPSMVDAMNEAATRSSLDRNERDFRALCWTVKSLSNDVELEPFLEGIPDALHSSGPHGRRRAYDKQIEILVQDSNVQLLKRAESFLRDCHSSLLKPETRMQRHITALQALWAIAAALPTTGHLMIGSSAQFDWSLVRQSVPMEVDRFQISARAALYLNVVIALLSEIDAHLQVITEIERGLLPRGGYTQQVLLKYRSLTEGMQSSATRLKIFISQSRKWEIAIEQSLLRMASEVEGLVPSLNTNDIGRCPSVAELASNCHKTRSALQSLRKILIRIEHIVHVDFLSNAAAQKPRSYQFEATEYLFTSHISSQDEFEGALYSKAFDAIVLKEENFGTRIWHHCDEVLGTLLSLILSWDHVGGMDNDVRHVPGQLGPYLSHQPYGTQSSILQKCNKLRLCHCLMAQIDRIPLHNNWVIRGMWHVAFAMVGHYPQHADELVRTWKVDPELSRYPQLLEQILGTLLRRFFSGSSPTPEMASVVRPTVSLIQTYALNTMFLEPSELRNWKLEADILIPLHPFFANFQSENADPVTSISILDLRMSILSNFMGGFHDNELPYFGIETLRMLTRFSPEPPGVSASLQVCFAESWNVVIRTMDARWRSEMGQSIVFDSDLFFAYRAQLTSQDNSQFCWLNDPKAVEILFKGWDLWGEREPENAAQLNRFKRVILKGVLGNGVDAQRGDADEDRDIAEVVDEYTH</sequence>